<evidence type="ECO:0000259" key="1">
    <source>
        <dbReference type="Pfam" id="PF01850"/>
    </source>
</evidence>
<evidence type="ECO:0000313" key="2">
    <source>
        <dbReference type="EMBL" id="TCT01877.1"/>
    </source>
</evidence>
<feature type="domain" description="PIN" evidence="1">
    <location>
        <begin position="1"/>
        <end position="128"/>
    </location>
</feature>
<dbReference type="Gene3D" id="3.40.50.1010">
    <property type="entry name" value="5'-nuclease"/>
    <property type="match status" value="1"/>
</dbReference>
<dbReference type="InterPro" id="IPR029060">
    <property type="entry name" value="PIN-like_dom_sf"/>
</dbReference>
<evidence type="ECO:0000313" key="3">
    <source>
        <dbReference type="Proteomes" id="UP000294664"/>
    </source>
</evidence>
<accession>A0A4R3LU20</accession>
<dbReference type="SUPFAM" id="SSF88723">
    <property type="entry name" value="PIN domain-like"/>
    <property type="match status" value="1"/>
</dbReference>
<dbReference type="OrthoDB" id="32625at2"/>
<dbReference type="CDD" id="cd09871">
    <property type="entry name" value="PIN_MtVapC28-VapC30-like"/>
    <property type="match status" value="1"/>
</dbReference>
<comment type="caution">
    <text evidence="2">The sequence shown here is derived from an EMBL/GenBank/DDBJ whole genome shotgun (WGS) entry which is preliminary data.</text>
</comment>
<dbReference type="InterPro" id="IPR002716">
    <property type="entry name" value="PIN_dom"/>
</dbReference>
<gene>
    <name evidence="2" type="ORF">EDC64_11676</name>
</gene>
<dbReference type="Proteomes" id="UP000294664">
    <property type="component" value="Unassembled WGS sequence"/>
</dbReference>
<reference evidence="2 3" key="1">
    <citation type="submission" date="2019-03" db="EMBL/GenBank/DDBJ databases">
        <title>Genomic Encyclopedia of Type Strains, Phase IV (KMG-IV): sequencing the most valuable type-strain genomes for metagenomic binning, comparative biology and taxonomic classification.</title>
        <authorList>
            <person name="Goeker M."/>
        </authorList>
    </citation>
    <scope>NUCLEOTIDE SEQUENCE [LARGE SCALE GENOMIC DNA]</scope>
    <source>
        <strain evidence="2 3">DSM 9035</strain>
    </source>
</reference>
<keyword evidence="3" id="KW-1185">Reference proteome</keyword>
<proteinExistence type="predicted"/>
<protein>
    <submittedName>
        <fullName evidence="2">Ribonuclease VapC</fullName>
    </submittedName>
</protein>
<name>A0A4R3LU20_9HYPH</name>
<dbReference type="AlphaFoldDB" id="A0A4R3LU20"/>
<dbReference type="Pfam" id="PF01850">
    <property type="entry name" value="PIN"/>
    <property type="match status" value="1"/>
</dbReference>
<dbReference type="EMBL" id="SMAI01000016">
    <property type="protein sequence ID" value="TCT01877.1"/>
    <property type="molecule type" value="Genomic_DNA"/>
</dbReference>
<sequence length="132" mass="13875">MFVDSSVLVAILADEPDAAGFATKLAAAPHRYTSGPAVLEAAIRLSRRLAVDPVAAETRLSQVLEEARISLIPINGSITKRAVAAVAAFGMDGNHPAQLSLADCLSYASARAYRVPLLFKGAHFSQTDIEVA</sequence>
<dbReference type="RefSeq" id="WP_132034800.1">
    <property type="nucleotide sequence ID" value="NZ_SMAI01000016.1"/>
</dbReference>
<organism evidence="2 3">
    <name type="scientific">Aquabacter spiritensis</name>
    <dbReference type="NCBI Taxonomy" id="933073"/>
    <lineage>
        <taxon>Bacteria</taxon>
        <taxon>Pseudomonadati</taxon>
        <taxon>Pseudomonadota</taxon>
        <taxon>Alphaproteobacteria</taxon>
        <taxon>Hyphomicrobiales</taxon>
        <taxon>Xanthobacteraceae</taxon>
        <taxon>Aquabacter</taxon>
    </lineage>
</organism>